<reference evidence="13" key="2">
    <citation type="submission" date="2023-05" db="EMBL/GenBank/DDBJ databases">
        <authorList>
            <person name="Fouks B."/>
        </authorList>
    </citation>
    <scope>NUCLEOTIDE SEQUENCE</scope>
    <source>
        <strain evidence="13">Stay&amp;Tobe</strain>
        <tissue evidence="13">Testes</tissue>
    </source>
</reference>
<keyword evidence="14" id="KW-1185">Reference proteome</keyword>
<dbReference type="EC" id="3.1.26.11" evidence="4"/>
<keyword evidence="7" id="KW-0479">Metal-binding</keyword>
<feature type="compositionally biased region" description="Basic and acidic residues" evidence="11">
    <location>
        <begin position="289"/>
        <end position="300"/>
    </location>
</feature>
<feature type="compositionally biased region" description="Polar residues" evidence="11">
    <location>
        <begin position="276"/>
        <end position="287"/>
    </location>
</feature>
<accession>A0AAD7ZXF3</accession>
<feature type="region of interest" description="Disordered" evidence="11">
    <location>
        <begin position="49"/>
        <end position="94"/>
    </location>
</feature>
<dbReference type="GO" id="GO:0042781">
    <property type="term" value="F:3'-tRNA processing endoribonuclease activity"/>
    <property type="evidence" value="ECO:0007669"/>
    <property type="project" value="UniProtKB-EC"/>
</dbReference>
<evidence type="ECO:0000256" key="4">
    <source>
        <dbReference type="ARBA" id="ARBA00012477"/>
    </source>
</evidence>
<evidence type="ECO:0000313" key="13">
    <source>
        <dbReference type="EMBL" id="KAJ9587573.1"/>
    </source>
</evidence>
<comment type="catalytic activity">
    <reaction evidence="1">
        <text>Endonucleolytic cleavage of RNA, removing extra 3' nucleotides from tRNA precursor, generating 3' termini of tRNAs. A 3'-hydroxy group is left at the tRNA terminus and a 5'-phosphoryl group is left at the trailer molecule.</text>
        <dbReference type="EC" id="3.1.26.11"/>
    </reaction>
</comment>
<feature type="non-terminal residue" evidence="13">
    <location>
        <position position="1"/>
    </location>
</feature>
<dbReference type="FunFam" id="3.60.15.10:FF:000068">
    <property type="entry name" value="Ribonuclease Z, mitochondrial"/>
    <property type="match status" value="1"/>
</dbReference>
<feature type="region of interest" description="Disordered" evidence="11">
    <location>
        <begin position="273"/>
        <end position="300"/>
    </location>
</feature>
<dbReference type="InterPro" id="IPR001279">
    <property type="entry name" value="Metallo-B-lactamas"/>
</dbReference>
<evidence type="ECO:0000256" key="10">
    <source>
        <dbReference type="ARBA" id="ARBA00022833"/>
    </source>
</evidence>
<proteinExistence type="inferred from homology"/>
<keyword evidence="8" id="KW-0255">Endonuclease</keyword>
<name>A0AAD7ZXF3_DIPPU</name>
<sequence>DEIFTATQRFVVLKDLAINMESCTSEDFFEDSVMTVEYVPAVVEKESIGVGSTSPEHRTGSSSYESDDDVDYYAHERKRKKQRNSRDRSYAGKRRKSNLLEMKENVAMNYICRLKPRPGALSLNQCVERGVPAGPLLGKLKAGEDVTLQDGTIVKSCDVRLPDDPGPVFIVVDCPMLSYIDSLVKNPMFARHQSSAKSEVDIAYLVVHFTPSSVMEDPRYQKWMQDFFPSTNHLVINDSNNCMGSIAVHRIQHKLNLLHADIFPLLKDKGIPLEEPTTTQNGSSQSEEVSERKETDISDLSDRTLNSNTFSVIQAGTFCTVHLRPKRLVDRNGELKMNPHAFIEEAYSMEGMFDSLDELKKMLLQTKVDVNKEFPRILFLGTGSLYTQQNSQHQWHFDLHQQGRLHFTRLWRRHIWSTCESPLYLIAPRQIMSWLKLYHRCFEPITEEFVLIPNGEVCYDSHILNKTLRSQLLSELHMSDISTASVQHCPNAFGIALQHNDGWKLTYSGDTMPCDRLVELGKDSDLLIHEATMEDDLQGEARSKLHSTTSQAIEVGKRMGAKFTLLTHFSQRYAKMPRLNENFTHDVGIAFDNMEVTMGQLPLLPLMYDALRRMFAEHYEEMEQKTARRLLRKEKERQMERQIIL</sequence>
<comment type="similarity">
    <text evidence="3">Belongs to the RNase Z family.</text>
</comment>
<feature type="non-terminal residue" evidence="13">
    <location>
        <position position="645"/>
    </location>
</feature>
<evidence type="ECO:0000256" key="9">
    <source>
        <dbReference type="ARBA" id="ARBA00022801"/>
    </source>
</evidence>
<dbReference type="Proteomes" id="UP001233999">
    <property type="component" value="Unassembled WGS sequence"/>
</dbReference>
<organism evidence="13 14">
    <name type="scientific">Diploptera punctata</name>
    <name type="common">Pacific beetle cockroach</name>
    <dbReference type="NCBI Taxonomy" id="6984"/>
    <lineage>
        <taxon>Eukaryota</taxon>
        <taxon>Metazoa</taxon>
        <taxon>Ecdysozoa</taxon>
        <taxon>Arthropoda</taxon>
        <taxon>Hexapoda</taxon>
        <taxon>Insecta</taxon>
        <taxon>Pterygota</taxon>
        <taxon>Neoptera</taxon>
        <taxon>Polyneoptera</taxon>
        <taxon>Dictyoptera</taxon>
        <taxon>Blattodea</taxon>
        <taxon>Blaberoidea</taxon>
        <taxon>Blaberidae</taxon>
        <taxon>Diplopterinae</taxon>
        <taxon>Diploptera</taxon>
    </lineage>
</organism>
<dbReference type="Pfam" id="PF12706">
    <property type="entry name" value="Lactamase_B_2"/>
    <property type="match status" value="1"/>
</dbReference>
<dbReference type="AlphaFoldDB" id="A0AAD7ZXF3"/>
<evidence type="ECO:0000256" key="6">
    <source>
        <dbReference type="ARBA" id="ARBA00022722"/>
    </source>
</evidence>
<dbReference type="SUPFAM" id="SSF56281">
    <property type="entry name" value="Metallo-hydrolase/oxidoreductase"/>
    <property type="match status" value="2"/>
</dbReference>
<comment type="cofactor">
    <cofactor evidence="2">
        <name>Zn(2+)</name>
        <dbReference type="ChEBI" id="CHEBI:29105"/>
    </cofactor>
</comment>
<evidence type="ECO:0000256" key="11">
    <source>
        <dbReference type="SAM" id="MobiDB-lite"/>
    </source>
</evidence>
<dbReference type="GO" id="GO:0005739">
    <property type="term" value="C:mitochondrion"/>
    <property type="evidence" value="ECO:0007669"/>
    <property type="project" value="TreeGrafter"/>
</dbReference>
<gene>
    <name evidence="13" type="ORF">L9F63_019004</name>
</gene>
<evidence type="ECO:0000256" key="1">
    <source>
        <dbReference type="ARBA" id="ARBA00000402"/>
    </source>
</evidence>
<feature type="domain" description="Metallo-beta-lactamase" evidence="12">
    <location>
        <begin position="491"/>
        <end position="569"/>
    </location>
</feature>
<evidence type="ECO:0000256" key="7">
    <source>
        <dbReference type="ARBA" id="ARBA00022723"/>
    </source>
</evidence>
<dbReference type="InterPro" id="IPR047151">
    <property type="entry name" value="RNZ2-like"/>
</dbReference>
<keyword evidence="5" id="KW-0819">tRNA processing</keyword>
<comment type="caution">
    <text evidence="13">The sequence shown here is derived from an EMBL/GenBank/DDBJ whole genome shotgun (WGS) entry which is preliminary data.</text>
</comment>
<dbReference type="InterPro" id="IPR036866">
    <property type="entry name" value="RibonucZ/Hydroxyglut_hydro"/>
</dbReference>
<dbReference type="GO" id="GO:0046872">
    <property type="term" value="F:metal ion binding"/>
    <property type="evidence" value="ECO:0007669"/>
    <property type="project" value="UniProtKB-KW"/>
</dbReference>
<keyword evidence="6" id="KW-0540">Nuclease</keyword>
<keyword evidence="9" id="KW-0378">Hydrolase</keyword>
<dbReference type="PANTHER" id="PTHR12553:SF49">
    <property type="entry name" value="ZINC PHOSPHODIESTERASE ELAC PROTEIN 2"/>
    <property type="match status" value="1"/>
</dbReference>
<evidence type="ECO:0000259" key="12">
    <source>
        <dbReference type="Pfam" id="PF12706"/>
    </source>
</evidence>
<evidence type="ECO:0000256" key="3">
    <source>
        <dbReference type="ARBA" id="ARBA00007823"/>
    </source>
</evidence>
<dbReference type="Gene3D" id="3.60.15.10">
    <property type="entry name" value="Ribonuclease Z/Hydroxyacylglutathione hydrolase-like"/>
    <property type="match status" value="2"/>
</dbReference>
<protein>
    <recommendedName>
        <fullName evidence="4">ribonuclease Z</fullName>
        <ecNumber evidence="4">3.1.26.11</ecNumber>
    </recommendedName>
</protein>
<evidence type="ECO:0000313" key="14">
    <source>
        <dbReference type="Proteomes" id="UP001233999"/>
    </source>
</evidence>
<evidence type="ECO:0000256" key="5">
    <source>
        <dbReference type="ARBA" id="ARBA00022694"/>
    </source>
</evidence>
<keyword evidence="10" id="KW-0862">Zinc</keyword>
<reference evidence="13" key="1">
    <citation type="journal article" date="2023" name="IScience">
        <title>Live-bearing cockroach genome reveals convergent evolutionary mechanisms linked to viviparity in insects and beyond.</title>
        <authorList>
            <person name="Fouks B."/>
            <person name="Harrison M.C."/>
            <person name="Mikhailova A.A."/>
            <person name="Marchal E."/>
            <person name="English S."/>
            <person name="Carruthers M."/>
            <person name="Jennings E.C."/>
            <person name="Chiamaka E.L."/>
            <person name="Frigard R.A."/>
            <person name="Pippel M."/>
            <person name="Attardo G.M."/>
            <person name="Benoit J.B."/>
            <person name="Bornberg-Bauer E."/>
            <person name="Tobe S.S."/>
        </authorList>
    </citation>
    <scope>NUCLEOTIDE SEQUENCE</scope>
    <source>
        <strain evidence="13">Stay&amp;Tobe</strain>
    </source>
</reference>
<dbReference type="PANTHER" id="PTHR12553">
    <property type="entry name" value="ZINC PHOSPHODIESTERASE ELAC PROTEIN 2"/>
    <property type="match status" value="1"/>
</dbReference>
<evidence type="ECO:0000256" key="2">
    <source>
        <dbReference type="ARBA" id="ARBA00001947"/>
    </source>
</evidence>
<dbReference type="EMBL" id="JASPKZ010006086">
    <property type="protein sequence ID" value="KAJ9587573.1"/>
    <property type="molecule type" value="Genomic_DNA"/>
</dbReference>
<evidence type="ECO:0000256" key="8">
    <source>
        <dbReference type="ARBA" id="ARBA00022759"/>
    </source>
</evidence>
<dbReference type="GO" id="GO:1990180">
    <property type="term" value="P:mitochondrial tRNA 3'-end processing"/>
    <property type="evidence" value="ECO:0007669"/>
    <property type="project" value="TreeGrafter"/>
</dbReference>